<evidence type="ECO:0000313" key="1">
    <source>
        <dbReference type="EMBL" id="TVZ72045.1"/>
    </source>
</evidence>
<proteinExistence type="predicted"/>
<organism evidence="1">
    <name type="scientific">Serratia fonticola</name>
    <dbReference type="NCBI Taxonomy" id="47917"/>
    <lineage>
        <taxon>Bacteria</taxon>
        <taxon>Pseudomonadati</taxon>
        <taxon>Pseudomonadota</taxon>
        <taxon>Gammaproteobacteria</taxon>
        <taxon>Enterobacterales</taxon>
        <taxon>Yersiniaceae</taxon>
        <taxon>Serratia</taxon>
    </lineage>
</organism>
<dbReference type="AlphaFoldDB" id="A0A542D390"/>
<reference evidence="1" key="2">
    <citation type="submission" date="2019-08" db="EMBL/GenBank/DDBJ databases">
        <title>Investigation of anaerobic lignin degradation for improved lignocellulosic biofuels.</title>
        <authorList>
            <person name="Deangelis K.PhD."/>
        </authorList>
    </citation>
    <scope>NUCLEOTIDE SEQUENCE [LARGE SCALE GENOMIC DNA]</scope>
    <source>
        <strain evidence="1">128R</strain>
    </source>
</reference>
<dbReference type="EMBL" id="VISQ01000001">
    <property type="protein sequence ID" value="TVZ72045.1"/>
    <property type="molecule type" value="Genomic_DNA"/>
</dbReference>
<sequence>MGNPSFAIILSQLKLISRAQKQGLFSCFNKGITKGNSARNNK</sequence>
<accession>A0A542D390</accession>
<gene>
    <name evidence="1" type="ORF">FHU10_4708</name>
</gene>
<name>A0A542D390_SERFO</name>
<protein>
    <submittedName>
        <fullName evidence="1">Uncharacterized protein</fullName>
    </submittedName>
</protein>
<reference evidence="1" key="1">
    <citation type="submission" date="2019-06" db="EMBL/GenBank/DDBJ databases">
        <authorList>
            <person name="Deangelis K."/>
            <person name="Huntemann M."/>
            <person name="Clum A."/>
            <person name="Pillay M."/>
            <person name="Palaniappan K."/>
            <person name="Varghese N."/>
            <person name="Mikhailova N."/>
            <person name="Stamatis D."/>
            <person name="Reddy T."/>
            <person name="Daum C."/>
            <person name="Shapiro N."/>
            <person name="Ivanova N."/>
            <person name="Kyrpides N."/>
            <person name="Woyke T."/>
        </authorList>
    </citation>
    <scope>NUCLEOTIDE SEQUENCE [LARGE SCALE GENOMIC DNA]</scope>
    <source>
        <strain evidence="1">128R</strain>
    </source>
</reference>
<comment type="caution">
    <text evidence="1">The sequence shown here is derived from an EMBL/GenBank/DDBJ whole genome shotgun (WGS) entry which is preliminary data.</text>
</comment>